<dbReference type="Gene3D" id="1.25.40.20">
    <property type="entry name" value="Ankyrin repeat-containing domain"/>
    <property type="match status" value="1"/>
</dbReference>
<evidence type="ECO:0000313" key="3">
    <source>
        <dbReference type="Proteomes" id="UP000332933"/>
    </source>
</evidence>
<proteinExistence type="predicted"/>
<organism evidence="2 3">
    <name type="scientific">Aphanomyces stellatus</name>
    <dbReference type="NCBI Taxonomy" id="120398"/>
    <lineage>
        <taxon>Eukaryota</taxon>
        <taxon>Sar</taxon>
        <taxon>Stramenopiles</taxon>
        <taxon>Oomycota</taxon>
        <taxon>Saprolegniomycetes</taxon>
        <taxon>Saprolegniales</taxon>
        <taxon>Verrucalvaceae</taxon>
        <taxon>Aphanomyces</taxon>
    </lineage>
</organism>
<gene>
    <name evidence="2" type="primary">Aste57867_17971</name>
    <name evidence="1" type="ORF">As57867_017909</name>
    <name evidence="2" type="ORF">ASTE57867_17971</name>
</gene>
<dbReference type="AlphaFoldDB" id="A0A485L8U3"/>
<dbReference type="PANTHER" id="PTHR46586:SF3">
    <property type="entry name" value="ANKYRIN REPEAT-CONTAINING PROTEIN"/>
    <property type="match status" value="1"/>
</dbReference>
<dbReference type="EMBL" id="VJMH01006357">
    <property type="protein sequence ID" value="KAF0690665.1"/>
    <property type="molecule type" value="Genomic_DNA"/>
</dbReference>
<sequence>MCRSDGPPPPHLIMAAIFCDRDIAALVFSFQDGVYEDVRPLVLALSVESLFYILNITTVRYVTRQDWRNLERLKKLGLWARILQFNAACARWIASLPTLSDVSRLPACLPRMDDALLIHAATTGNIALLDHCLQPRRPDSLAALIALGAASCHDTLVLLVDLAAWTGHVTFVDHVVVAYRPQFHVLFPSSLGGAIVQGHLTTVQYFVAHGCFTGRAIDLAAAHGHLALLSFLHDHDAAATAALDAWDSYCTTIALDEAAGNGHLACVQFLLTHRREGCTAYAMDNASTNGHLDVVVCLIDHGKGGTFSALAGAAANGHNAIVAYLKRNPRFIQS</sequence>
<evidence type="ECO:0000313" key="2">
    <source>
        <dbReference type="EMBL" id="VFT94711.1"/>
    </source>
</evidence>
<accession>A0A485L8U3</accession>
<name>A0A485L8U3_9STRA</name>
<dbReference type="Proteomes" id="UP000332933">
    <property type="component" value="Unassembled WGS sequence"/>
</dbReference>
<dbReference type="Pfam" id="PF13637">
    <property type="entry name" value="Ank_4"/>
    <property type="match status" value="1"/>
</dbReference>
<dbReference type="InterPro" id="IPR052050">
    <property type="entry name" value="SecEffector_AnkRepeat"/>
</dbReference>
<evidence type="ECO:0000313" key="1">
    <source>
        <dbReference type="EMBL" id="KAF0690665.1"/>
    </source>
</evidence>
<dbReference type="EMBL" id="CAADRA010006378">
    <property type="protein sequence ID" value="VFT94711.1"/>
    <property type="molecule type" value="Genomic_DNA"/>
</dbReference>
<dbReference type="SUPFAM" id="SSF48403">
    <property type="entry name" value="Ankyrin repeat"/>
    <property type="match status" value="1"/>
</dbReference>
<dbReference type="OrthoDB" id="81876at2759"/>
<keyword evidence="3" id="KW-1185">Reference proteome</keyword>
<dbReference type="PANTHER" id="PTHR46586">
    <property type="entry name" value="ANKYRIN REPEAT-CONTAINING PROTEIN"/>
    <property type="match status" value="1"/>
</dbReference>
<dbReference type="InterPro" id="IPR036770">
    <property type="entry name" value="Ankyrin_rpt-contain_sf"/>
</dbReference>
<reference evidence="2 3" key="1">
    <citation type="submission" date="2019-03" db="EMBL/GenBank/DDBJ databases">
        <authorList>
            <person name="Gaulin E."/>
            <person name="Dumas B."/>
        </authorList>
    </citation>
    <scope>NUCLEOTIDE SEQUENCE [LARGE SCALE GENOMIC DNA]</scope>
    <source>
        <strain evidence="2">CBS 568.67</strain>
    </source>
</reference>
<dbReference type="InterPro" id="IPR002110">
    <property type="entry name" value="Ankyrin_rpt"/>
</dbReference>
<protein>
    <submittedName>
        <fullName evidence="2">Aste57867_17971 protein</fullName>
    </submittedName>
</protein>
<reference evidence="1" key="2">
    <citation type="submission" date="2019-06" db="EMBL/GenBank/DDBJ databases">
        <title>Genomics analysis of Aphanomyces spp. identifies a new class of oomycete effector associated with host adaptation.</title>
        <authorList>
            <person name="Gaulin E."/>
        </authorList>
    </citation>
    <scope>NUCLEOTIDE SEQUENCE</scope>
    <source>
        <strain evidence="1">CBS 578.67</strain>
    </source>
</reference>